<keyword evidence="1" id="KW-0812">Transmembrane</keyword>
<evidence type="ECO:0000313" key="2">
    <source>
        <dbReference type="EMBL" id="VBB18071.1"/>
    </source>
</evidence>
<accession>A0A5K0U940</accession>
<protein>
    <submittedName>
        <fullName evidence="2">Uncharacterized protein</fullName>
    </submittedName>
</protein>
<evidence type="ECO:0000313" key="3">
    <source>
        <dbReference type="Proteomes" id="UP000594342"/>
    </source>
</evidence>
<feature type="transmembrane region" description="Helical" evidence="1">
    <location>
        <begin position="46"/>
        <end position="64"/>
    </location>
</feature>
<feature type="transmembrane region" description="Helical" evidence="1">
    <location>
        <begin position="85"/>
        <end position="102"/>
    </location>
</feature>
<dbReference type="EMBL" id="UPSH01000001">
    <property type="protein sequence ID" value="VBB18071.1"/>
    <property type="molecule type" value="Genomic_DNA"/>
</dbReference>
<reference evidence="2 3" key="1">
    <citation type="submission" date="2018-10" db="EMBL/GenBank/DDBJ databases">
        <authorList>
            <consortium name="IHU Genomes"/>
        </authorList>
    </citation>
    <scope>NUCLEOTIDE SEQUENCE [LARGE SCALE GENOMIC DNA]</scope>
    <source>
        <strain evidence="2 3">A1</strain>
    </source>
</reference>
<feature type="transmembrane region" description="Helical" evidence="1">
    <location>
        <begin position="21"/>
        <end position="40"/>
    </location>
</feature>
<keyword evidence="3" id="KW-1185">Reference proteome</keyword>
<keyword evidence="1" id="KW-0472">Membrane</keyword>
<dbReference type="InterPro" id="IPR007437">
    <property type="entry name" value="DUF486"/>
</dbReference>
<comment type="caution">
    <text evidence="2">The sequence shown here is derived from an EMBL/GenBank/DDBJ whole genome shotgun (WGS) entry which is preliminary data.</text>
</comment>
<name>A0A5K0U940_9VIRU</name>
<sequence>MPTKEDLAFLPVIFENKTANAVTLMIIPAFFYTAASYGHLYFKDISIRNAILMAITFAIMEYIVRVPVIHYSSQVAGLSQATMQILWVCLTITLAFLSDQLFNVTVEDTGL</sequence>
<organism evidence="2 3">
    <name type="scientific">Yasminevirus sp. GU-2018</name>
    <dbReference type="NCBI Taxonomy" id="2420051"/>
    <lineage>
        <taxon>Viruses</taxon>
        <taxon>Varidnaviria</taxon>
        <taxon>Bamfordvirae</taxon>
        <taxon>Nucleocytoviricota</taxon>
        <taxon>Megaviricetes</taxon>
        <taxon>Imitervirales</taxon>
        <taxon>Mimiviridae</taxon>
        <taxon>Klosneuvirinae</taxon>
        <taxon>Yasminevirus</taxon>
        <taxon>Yasminevirus saudimassiliense</taxon>
    </lineage>
</organism>
<evidence type="ECO:0000256" key="1">
    <source>
        <dbReference type="SAM" id="Phobius"/>
    </source>
</evidence>
<proteinExistence type="predicted"/>
<dbReference type="Proteomes" id="UP000594342">
    <property type="component" value="Unassembled WGS sequence"/>
</dbReference>
<keyword evidence="1" id="KW-1133">Transmembrane helix</keyword>
<gene>
    <name evidence="2" type="ORF">YASMINEVIRUS_534</name>
</gene>
<dbReference type="Pfam" id="PF04342">
    <property type="entry name" value="DMT_6"/>
    <property type="match status" value="1"/>
</dbReference>